<dbReference type="RefSeq" id="WP_227564648.1">
    <property type="nucleotide sequence ID" value="NZ_CP101989.1"/>
</dbReference>
<evidence type="ECO:0000313" key="1">
    <source>
        <dbReference type="EMBL" id="UUI65364.1"/>
    </source>
</evidence>
<dbReference type="Proteomes" id="UP001317322">
    <property type="component" value="Chromosome"/>
</dbReference>
<keyword evidence="2" id="KW-1185">Reference proteome</keyword>
<gene>
    <name evidence="1" type="ORF">NP075_01075</name>
</gene>
<protein>
    <submittedName>
        <fullName evidence="1">Uncharacterized protein</fullName>
    </submittedName>
</protein>
<name>A0ABY5K6F0_9CELL</name>
<reference evidence="1 2" key="1">
    <citation type="submission" date="2022-07" db="EMBL/GenBank/DDBJ databases">
        <title>Novel species in genus cellulomonas.</title>
        <authorList>
            <person name="Ye L."/>
        </authorList>
    </citation>
    <scope>NUCLEOTIDE SEQUENCE [LARGE SCALE GENOMIC DNA]</scope>
    <source>
        <strain evidence="2">zg-Y908</strain>
    </source>
</reference>
<proteinExistence type="predicted"/>
<sequence>MSNYWNMEALSDLYLEDSWILDIVARPGLLEFAVEFVLRDSHPLYQPPMQGERHSYRPGALRFLDVRSLSWTHQGEISPATDATGERDYGSIDSWEQSTDTHTLIGDFGHIVVVASAPLVEYQDGDTLSAAF</sequence>
<organism evidence="1 2">
    <name type="scientific">Cellulomonas wangsupingiae</name>
    <dbReference type="NCBI Taxonomy" id="2968085"/>
    <lineage>
        <taxon>Bacteria</taxon>
        <taxon>Bacillati</taxon>
        <taxon>Actinomycetota</taxon>
        <taxon>Actinomycetes</taxon>
        <taxon>Micrococcales</taxon>
        <taxon>Cellulomonadaceae</taxon>
        <taxon>Cellulomonas</taxon>
    </lineage>
</organism>
<accession>A0ABY5K6F0</accession>
<dbReference type="EMBL" id="CP101989">
    <property type="protein sequence ID" value="UUI65364.1"/>
    <property type="molecule type" value="Genomic_DNA"/>
</dbReference>
<evidence type="ECO:0000313" key="2">
    <source>
        <dbReference type="Proteomes" id="UP001317322"/>
    </source>
</evidence>